<organism evidence="2 3">
    <name type="scientific">Spirosoma foliorum</name>
    <dbReference type="NCBI Taxonomy" id="2710596"/>
    <lineage>
        <taxon>Bacteria</taxon>
        <taxon>Pseudomonadati</taxon>
        <taxon>Bacteroidota</taxon>
        <taxon>Cytophagia</taxon>
        <taxon>Cytophagales</taxon>
        <taxon>Cytophagaceae</taxon>
        <taxon>Spirosoma</taxon>
    </lineage>
</organism>
<protein>
    <submittedName>
        <fullName evidence="2">Uncharacterized protein</fullName>
    </submittedName>
</protein>
<feature type="region of interest" description="Disordered" evidence="1">
    <location>
        <begin position="121"/>
        <end position="146"/>
    </location>
</feature>
<accession>A0A7G5GN24</accession>
<name>A0A7G5GN24_9BACT</name>
<sequence length="274" mass="28818">MKRYDYIFLVFALLTSSRLLGQGISGTWTGTLGSPANSAIALQSAILWKANGQQINGELQIRAGERVDQYQLQGTTTNTKAQGTATYPADGSIFQFETTLLNGQLLVKLGQNGNVTMSGTLTRANTGEKPGDTRAAPSNSTASADGLYRDPALVGAWQTSSNYGGGSTDGGFYGSTSSIMVLKADGTFGDGGSSGYASGAGVSVQSSGKGNSTLYAQLAAAGARWFTKGNLFCVRLRVNGQMQEVPSAKYYVENGKLLITELKSSKKTLYYKTN</sequence>
<reference evidence="2 3" key="1">
    <citation type="submission" date="2020-07" db="EMBL/GenBank/DDBJ databases">
        <title>Spirosoma foliorum sp. nov., isolated from the leaves on the Nejang mountain Korea, Republic of.</title>
        <authorList>
            <person name="Ho H."/>
            <person name="Lee Y.-J."/>
            <person name="Nurcahyanto D.-A."/>
            <person name="Kim S.-G."/>
        </authorList>
    </citation>
    <scope>NUCLEOTIDE SEQUENCE [LARGE SCALE GENOMIC DNA]</scope>
    <source>
        <strain evidence="2 3">PL0136</strain>
    </source>
</reference>
<dbReference type="KEGG" id="sfol:H3H32_19785"/>
<dbReference type="AlphaFoldDB" id="A0A7G5GN24"/>
<dbReference type="EMBL" id="CP059732">
    <property type="protein sequence ID" value="QMW00266.1"/>
    <property type="molecule type" value="Genomic_DNA"/>
</dbReference>
<evidence type="ECO:0000313" key="2">
    <source>
        <dbReference type="EMBL" id="QMW00266.1"/>
    </source>
</evidence>
<proteinExistence type="predicted"/>
<gene>
    <name evidence="2" type="ORF">H3H32_19785</name>
</gene>
<dbReference type="Proteomes" id="UP000515369">
    <property type="component" value="Chromosome"/>
</dbReference>
<dbReference type="RefSeq" id="WP_182457383.1">
    <property type="nucleotide sequence ID" value="NZ_CP059732.1"/>
</dbReference>
<keyword evidence="3" id="KW-1185">Reference proteome</keyword>
<evidence type="ECO:0000313" key="3">
    <source>
        <dbReference type="Proteomes" id="UP000515369"/>
    </source>
</evidence>
<evidence type="ECO:0000256" key="1">
    <source>
        <dbReference type="SAM" id="MobiDB-lite"/>
    </source>
</evidence>